<keyword evidence="7 9" id="KW-0472">Membrane</keyword>
<name>A0ABP0TK51_9BRYO</name>
<evidence type="ECO:0000256" key="9">
    <source>
        <dbReference type="SAM" id="Phobius"/>
    </source>
</evidence>
<dbReference type="InterPro" id="IPR022796">
    <property type="entry name" value="Chloroa_b-bind"/>
</dbReference>
<dbReference type="SUPFAM" id="SSF103511">
    <property type="entry name" value="Chlorophyll a-b binding protein"/>
    <property type="match status" value="1"/>
</dbReference>
<evidence type="ECO:0008006" key="12">
    <source>
        <dbReference type="Google" id="ProtNLM"/>
    </source>
</evidence>
<sequence>MAQAALICRGVAALSGTGIAGDRSRNHLASVKHVSSLFLSSSPSTIATGSTRLSSSAGKTFALFGSKPAAKPKTTSGKVVKEKTEDGIFGTSGGIGFTKANELFVGRVAMFGFAASILGEALTGKGTLAQFDIETGIPLTETEPLLLFFILFTLLGAIGALGDRGKFVDAAPATGLDRAVITPGKGVKSALGLNEKGPTFGFTKANELFVGRLAQLGIAFSIIGEIITGKGTLAQLNLETGVPITEIEPLILFNVAFFLVAAINPGTGKFVNDDDVD</sequence>
<dbReference type="Pfam" id="PF00504">
    <property type="entry name" value="Chloroa_b-bind"/>
    <property type="match status" value="1"/>
</dbReference>
<evidence type="ECO:0000256" key="5">
    <source>
        <dbReference type="ARBA" id="ARBA00022692"/>
    </source>
</evidence>
<accession>A0ABP0TK51</accession>
<keyword evidence="6 9" id="KW-1133">Transmembrane helix</keyword>
<dbReference type="Gene3D" id="1.10.3460.10">
    <property type="entry name" value="Chlorophyll a/b binding protein domain"/>
    <property type="match status" value="1"/>
</dbReference>
<comment type="subcellular location">
    <subcellularLocation>
        <location evidence="1">Membrane</location>
        <topology evidence="1">Multi-pass membrane protein</topology>
    </subcellularLocation>
    <subcellularLocation>
        <location evidence="2">Plastid</location>
        <location evidence="2">Chloroplast</location>
    </subcellularLocation>
</comment>
<evidence type="ECO:0000256" key="8">
    <source>
        <dbReference type="ARBA" id="ARBA00037956"/>
    </source>
</evidence>
<evidence type="ECO:0000256" key="4">
    <source>
        <dbReference type="ARBA" id="ARBA00022640"/>
    </source>
</evidence>
<keyword evidence="11" id="KW-1185">Reference proteome</keyword>
<evidence type="ECO:0000256" key="3">
    <source>
        <dbReference type="ARBA" id="ARBA00022528"/>
    </source>
</evidence>
<evidence type="ECO:0000256" key="2">
    <source>
        <dbReference type="ARBA" id="ARBA00004229"/>
    </source>
</evidence>
<reference evidence="10" key="1">
    <citation type="submission" date="2024-02" db="EMBL/GenBank/DDBJ databases">
        <authorList>
            <consortium name="ELIXIR-Norway"/>
            <consortium name="Elixir Norway"/>
        </authorList>
    </citation>
    <scope>NUCLEOTIDE SEQUENCE</scope>
</reference>
<keyword evidence="3" id="KW-0150">Chloroplast</keyword>
<dbReference type="PANTHER" id="PTHR14154">
    <property type="entry name" value="UPF0041 BRAIN PROTEIN 44-RELATED"/>
    <property type="match status" value="1"/>
</dbReference>
<feature type="transmembrane region" description="Helical" evidence="9">
    <location>
        <begin position="145"/>
        <end position="162"/>
    </location>
</feature>
<keyword evidence="5 9" id="KW-0812">Transmembrane</keyword>
<proteinExistence type="inferred from homology"/>
<gene>
    <name evidence="10" type="ORF">CSSPTR1EN2_LOCUS4546</name>
</gene>
<dbReference type="Proteomes" id="UP001497512">
    <property type="component" value="Chromosome 12"/>
</dbReference>
<evidence type="ECO:0000313" key="11">
    <source>
        <dbReference type="Proteomes" id="UP001497512"/>
    </source>
</evidence>
<dbReference type="EMBL" id="OZ019904">
    <property type="protein sequence ID" value="CAK9198657.1"/>
    <property type="molecule type" value="Genomic_DNA"/>
</dbReference>
<protein>
    <recommendedName>
        <fullName evidence="12">Photosystem II 22 kDa protein</fullName>
    </recommendedName>
</protein>
<evidence type="ECO:0000256" key="6">
    <source>
        <dbReference type="ARBA" id="ARBA00022989"/>
    </source>
</evidence>
<evidence type="ECO:0000256" key="7">
    <source>
        <dbReference type="ARBA" id="ARBA00023136"/>
    </source>
</evidence>
<evidence type="ECO:0000256" key="1">
    <source>
        <dbReference type="ARBA" id="ARBA00004141"/>
    </source>
</evidence>
<evidence type="ECO:0000313" key="10">
    <source>
        <dbReference type="EMBL" id="CAK9198657.1"/>
    </source>
</evidence>
<comment type="similarity">
    <text evidence="8">Belongs to the ELIP/psbS family.</text>
</comment>
<keyword evidence="4" id="KW-0934">Plastid</keyword>
<organism evidence="10 11">
    <name type="scientific">Sphagnum troendelagicum</name>
    <dbReference type="NCBI Taxonomy" id="128251"/>
    <lineage>
        <taxon>Eukaryota</taxon>
        <taxon>Viridiplantae</taxon>
        <taxon>Streptophyta</taxon>
        <taxon>Embryophyta</taxon>
        <taxon>Bryophyta</taxon>
        <taxon>Sphagnophytina</taxon>
        <taxon>Sphagnopsida</taxon>
        <taxon>Sphagnales</taxon>
        <taxon>Sphagnaceae</taxon>
        <taxon>Sphagnum</taxon>
    </lineage>
</organism>